<accession>A0AAV4WQ87</accession>
<evidence type="ECO:0000313" key="3">
    <source>
        <dbReference type="Proteomes" id="UP001054837"/>
    </source>
</evidence>
<name>A0AAV4WQ87_9ARAC</name>
<reference evidence="2 3" key="1">
    <citation type="submission" date="2021-06" db="EMBL/GenBank/DDBJ databases">
        <title>Caerostris darwini draft genome.</title>
        <authorList>
            <person name="Kono N."/>
            <person name="Arakawa K."/>
        </authorList>
    </citation>
    <scope>NUCLEOTIDE SEQUENCE [LARGE SCALE GENOMIC DNA]</scope>
</reference>
<sequence>MSLALLFPCPFPLGGQTTEGKPSRRKKPKQADLSAFREVVVHCLRNGNRWIPSHGYRETCQLIIRSFVLRDATRAGGDAHASGQILQKYSIVRPLAWNEIRRRHGPFGGEVSGGCVHPFLVCTQAADGTGDLEVRGRGQGALRGPSPRPRCGGAQGGQGTCEYNPSCV</sequence>
<comment type="caution">
    <text evidence="2">The sequence shown here is derived from an EMBL/GenBank/DDBJ whole genome shotgun (WGS) entry which is preliminary data.</text>
</comment>
<proteinExistence type="predicted"/>
<organism evidence="2 3">
    <name type="scientific">Caerostris darwini</name>
    <dbReference type="NCBI Taxonomy" id="1538125"/>
    <lineage>
        <taxon>Eukaryota</taxon>
        <taxon>Metazoa</taxon>
        <taxon>Ecdysozoa</taxon>
        <taxon>Arthropoda</taxon>
        <taxon>Chelicerata</taxon>
        <taxon>Arachnida</taxon>
        <taxon>Araneae</taxon>
        <taxon>Araneomorphae</taxon>
        <taxon>Entelegynae</taxon>
        <taxon>Araneoidea</taxon>
        <taxon>Araneidae</taxon>
        <taxon>Caerostris</taxon>
    </lineage>
</organism>
<gene>
    <name evidence="2" type="ORF">CDAR_278861</name>
</gene>
<dbReference type="AlphaFoldDB" id="A0AAV4WQ87"/>
<dbReference type="EMBL" id="BPLQ01014930">
    <property type="protein sequence ID" value="GIY84458.1"/>
    <property type="molecule type" value="Genomic_DNA"/>
</dbReference>
<evidence type="ECO:0000256" key="1">
    <source>
        <dbReference type="SAM" id="MobiDB-lite"/>
    </source>
</evidence>
<dbReference type="Proteomes" id="UP001054837">
    <property type="component" value="Unassembled WGS sequence"/>
</dbReference>
<feature type="region of interest" description="Disordered" evidence="1">
    <location>
        <begin position="135"/>
        <end position="157"/>
    </location>
</feature>
<evidence type="ECO:0000313" key="2">
    <source>
        <dbReference type="EMBL" id="GIY84458.1"/>
    </source>
</evidence>
<protein>
    <submittedName>
        <fullName evidence="2">Uncharacterized protein</fullName>
    </submittedName>
</protein>
<keyword evidence="3" id="KW-1185">Reference proteome</keyword>